<dbReference type="GO" id="GO:0005524">
    <property type="term" value="F:ATP binding"/>
    <property type="evidence" value="ECO:0007669"/>
    <property type="project" value="UniProtKB-UniRule"/>
</dbReference>
<dbReference type="PANTHER" id="PTHR47970">
    <property type="entry name" value="KINESIN-LIKE PROTEIN KIF11"/>
    <property type="match status" value="1"/>
</dbReference>
<feature type="binding site" evidence="9">
    <location>
        <begin position="131"/>
        <end position="138"/>
    </location>
    <ligand>
        <name>ATP</name>
        <dbReference type="ChEBI" id="CHEBI:30616"/>
    </ligand>
</feature>
<evidence type="ECO:0000256" key="4">
    <source>
        <dbReference type="ARBA" id="ARBA00022741"/>
    </source>
</evidence>
<evidence type="ECO:0000256" key="6">
    <source>
        <dbReference type="ARBA" id="ARBA00023054"/>
    </source>
</evidence>
<comment type="similarity">
    <text evidence="9">Belongs to the TRAFAC class myosin-kinesin ATPase superfamily. Kinesin family.</text>
</comment>
<dbReference type="Pfam" id="PF00225">
    <property type="entry name" value="Kinesin"/>
    <property type="match status" value="1"/>
</dbReference>
<proteinExistence type="inferred from homology"/>
<evidence type="ECO:0000313" key="11">
    <source>
        <dbReference type="Ensembl" id="ENSBOBP00000021081.1"/>
    </source>
</evidence>
<evidence type="ECO:0000256" key="3">
    <source>
        <dbReference type="ARBA" id="ARBA00022553"/>
    </source>
</evidence>
<protein>
    <recommendedName>
        <fullName evidence="10">Kinesin motor domain-containing protein</fullName>
    </recommendedName>
</protein>
<keyword evidence="7 9" id="KW-0505">Motor protein</keyword>
<reference evidence="11" key="1">
    <citation type="submission" date="2025-08" db="UniProtKB">
        <authorList>
            <consortium name="Ensembl"/>
        </authorList>
    </citation>
    <scope>IDENTIFICATION</scope>
</reference>
<evidence type="ECO:0000256" key="5">
    <source>
        <dbReference type="ARBA" id="ARBA00022840"/>
    </source>
</evidence>
<sequence>MELNLDKEEFFRPSYIASVEPLQRTGPVSIEDLKTDLSPDLSLVSSSSNTSQRSSLESKGHIQVCLCIRPFTLLERENALQNCVSLEDSTRVVLKPPKNSLNRLKEFFEGTTKQPVQDFLDGYNHLIFTYGIRNAGKTYTFQGTEDDIGILPETQILCLLSNGFQLTLSWVGSLVQLQRLSSSL</sequence>
<keyword evidence="12" id="KW-1185">Reference proteome</keyword>
<reference evidence="11" key="2">
    <citation type="submission" date="2025-09" db="UniProtKB">
        <authorList>
            <consortium name="Ensembl"/>
        </authorList>
    </citation>
    <scope>IDENTIFICATION</scope>
</reference>
<dbReference type="GO" id="GO:0008017">
    <property type="term" value="F:microtubule binding"/>
    <property type="evidence" value="ECO:0007669"/>
    <property type="project" value="InterPro"/>
</dbReference>
<comment type="subcellular location">
    <subcellularLocation>
        <location evidence="1">Cytoplasm</location>
        <location evidence="1">Cytoskeleton</location>
        <location evidence="1">Spindle</location>
    </subcellularLocation>
</comment>
<evidence type="ECO:0000256" key="8">
    <source>
        <dbReference type="ARBA" id="ARBA00023212"/>
    </source>
</evidence>
<keyword evidence="6" id="KW-0175">Coiled coil</keyword>
<name>A0A8C0FN80_BUBBB</name>
<organism evidence="11 12">
    <name type="scientific">Bubo bubo</name>
    <name type="common">Eurasian eagle-owl</name>
    <name type="synonym">Strix bubo</name>
    <dbReference type="NCBI Taxonomy" id="30461"/>
    <lineage>
        <taxon>Eukaryota</taxon>
        <taxon>Metazoa</taxon>
        <taxon>Chordata</taxon>
        <taxon>Craniata</taxon>
        <taxon>Vertebrata</taxon>
        <taxon>Euteleostomi</taxon>
        <taxon>Archelosauria</taxon>
        <taxon>Archosauria</taxon>
        <taxon>Dinosauria</taxon>
        <taxon>Saurischia</taxon>
        <taxon>Theropoda</taxon>
        <taxon>Coelurosauria</taxon>
        <taxon>Aves</taxon>
        <taxon>Neognathae</taxon>
        <taxon>Neoaves</taxon>
        <taxon>Telluraves</taxon>
        <taxon>Strigiformes</taxon>
        <taxon>Strigidae</taxon>
        <taxon>Bubo</taxon>
    </lineage>
</organism>
<dbReference type="Ensembl" id="ENSBOBT00000021560.1">
    <property type="protein sequence ID" value="ENSBOBP00000021081.1"/>
    <property type="gene ID" value="ENSBOBG00000012832.1"/>
</dbReference>
<dbReference type="GO" id="GO:0008574">
    <property type="term" value="F:plus-end-directed microtubule motor activity"/>
    <property type="evidence" value="ECO:0007669"/>
    <property type="project" value="TreeGrafter"/>
</dbReference>
<dbReference type="GO" id="GO:0007018">
    <property type="term" value="P:microtubule-based movement"/>
    <property type="evidence" value="ECO:0007669"/>
    <property type="project" value="InterPro"/>
</dbReference>
<dbReference type="GO" id="GO:0005876">
    <property type="term" value="C:spindle microtubule"/>
    <property type="evidence" value="ECO:0007669"/>
    <property type="project" value="TreeGrafter"/>
</dbReference>
<accession>A0A8C0FN80</accession>
<dbReference type="GO" id="GO:0090307">
    <property type="term" value="P:mitotic spindle assembly"/>
    <property type="evidence" value="ECO:0007669"/>
    <property type="project" value="TreeGrafter"/>
</dbReference>
<dbReference type="GO" id="GO:0051231">
    <property type="term" value="P:spindle elongation"/>
    <property type="evidence" value="ECO:0007669"/>
    <property type="project" value="TreeGrafter"/>
</dbReference>
<dbReference type="Gene3D" id="3.40.850.10">
    <property type="entry name" value="Kinesin motor domain"/>
    <property type="match status" value="1"/>
</dbReference>
<keyword evidence="2" id="KW-0963">Cytoplasm</keyword>
<dbReference type="PROSITE" id="PS50067">
    <property type="entry name" value="KINESIN_MOTOR_2"/>
    <property type="match status" value="1"/>
</dbReference>
<dbReference type="InterPro" id="IPR047149">
    <property type="entry name" value="KIF11-like"/>
</dbReference>
<feature type="domain" description="Kinesin motor" evidence="10">
    <location>
        <begin position="61"/>
        <end position="184"/>
    </location>
</feature>
<dbReference type="InterPro" id="IPR036961">
    <property type="entry name" value="Kinesin_motor_dom_sf"/>
</dbReference>
<keyword evidence="5 9" id="KW-0067">ATP-binding</keyword>
<dbReference type="SUPFAM" id="SSF52540">
    <property type="entry name" value="P-loop containing nucleoside triphosphate hydrolases"/>
    <property type="match status" value="1"/>
</dbReference>
<dbReference type="PANTHER" id="PTHR47970:SF29">
    <property type="entry name" value="KINESIN FAMILY MEMBER 20B"/>
    <property type="match status" value="1"/>
</dbReference>
<dbReference type="InterPro" id="IPR001752">
    <property type="entry name" value="Kinesin_motor_dom"/>
</dbReference>
<dbReference type="InterPro" id="IPR027417">
    <property type="entry name" value="P-loop_NTPase"/>
</dbReference>
<dbReference type="Proteomes" id="UP000694567">
    <property type="component" value="Unplaced"/>
</dbReference>
<keyword evidence="3" id="KW-0597">Phosphoprotein</keyword>
<evidence type="ECO:0000259" key="10">
    <source>
        <dbReference type="PROSITE" id="PS50067"/>
    </source>
</evidence>
<keyword evidence="8" id="KW-0206">Cytoskeleton</keyword>
<dbReference type="GO" id="GO:0072686">
    <property type="term" value="C:mitotic spindle"/>
    <property type="evidence" value="ECO:0007669"/>
    <property type="project" value="TreeGrafter"/>
</dbReference>
<evidence type="ECO:0000256" key="2">
    <source>
        <dbReference type="ARBA" id="ARBA00022490"/>
    </source>
</evidence>
<dbReference type="AlphaFoldDB" id="A0A8C0FN80"/>
<evidence type="ECO:0000256" key="9">
    <source>
        <dbReference type="PROSITE-ProRule" id="PRU00283"/>
    </source>
</evidence>
<keyword evidence="4 9" id="KW-0547">Nucleotide-binding</keyword>
<dbReference type="GO" id="GO:0005634">
    <property type="term" value="C:nucleus"/>
    <property type="evidence" value="ECO:0007669"/>
    <property type="project" value="TreeGrafter"/>
</dbReference>
<evidence type="ECO:0000256" key="7">
    <source>
        <dbReference type="ARBA" id="ARBA00023175"/>
    </source>
</evidence>
<evidence type="ECO:0000313" key="12">
    <source>
        <dbReference type="Proteomes" id="UP000694567"/>
    </source>
</evidence>
<evidence type="ECO:0000256" key="1">
    <source>
        <dbReference type="ARBA" id="ARBA00004186"/>
    </source>
</evidence>